<gene>
    <name evidence="3" type="ORF">KP509_11G090100</name>
</gene>
<evidence type="ECO:0000313" key="4">
    <source>
        <dbReference type="Proteomes" id="UP000825935"/>
    </source>
</evidence>
<keyword evidence="2" id="KW-0732">Signal</keyword>
<feature type="signal peptide" evidence="2">
    <location>
        <begin position="1"/>
        <end position="17"/>
    </location>
</feature>
<evidence type="ECO:0000256" key="1">
    <source>
        <dbReference type="SAM" id="MobiDB-lite"/>
    </source>
</evidence>
<evidence type="ECO:0000256" key="2">
    <source>
        <dbReference type="SAM" id="SignalP"/>
    </source>
</evidence>
<reference evidence="3" key="1">
    <citation type="submission" date="2021-08" db="EMBL/GenBank/DDBJ databases">
        <title>WGS assembly of Ceratopteris richardii.</title>
        <authorList>
            <person name="Marchant D.B."/>
            <person name="Chen G."/>
            <person name="Jenkins J."/>
            <person name="Shu S."/>
            <person name="Leebens-Mack J."/>
            <person name="Grimwood J."/>
            <person name="Schmutz J."/>
            <person name="Soltis P."/>
            <person name="Soltis D."/>
            <person name="Chen Z.-H."/>
        </authorList>
    </citation>
    <scope>NUCLEOTIDE SEQUENCE</scope>
    <source>
        <strain evidence="3">Whitten #5841</strain>
        <tissue evidence="3">Leaf</tissue>
    </source>
</reference>
<comment type="caution">
    <text evidence="3">The sequence shown here is derived from an EMBL/GenBank/DDBJ whole genome shotgun (WGS) entry which is preliminary data.</text>
</comment>
<dbReference type="Proteomes" id="UP000825935">
    <property type="component" value="Chromosome 11"/>
</dbReference>
<dbReference type="EMBL" id="CM035416">
    <property type="protein sequence ID" value="KAH7426208.1"/>
    <property type="molecule type" value="Genomic_DNA"/>
</dbReference>
<feature type="chain" id="PRO_5035857930" evidence="2">
    <location>
        <begin position="18"/>
        <end position="246"/>
    </location>
</feature>
<name>A0A8T2TUW3_CERRI</name>
<accession>A0A8T2TUW3</accession>
<protein>
    <submittedName>
        <fullName evidence="3">Uncharacterized protein</fullName>
    </submittedName>
</protein>
<organism evidence="3 4">
    <name type="scientific">Ceratopteris richardii</name>
    <name type="common">Triangle waterfern</name>
    <dbReference type="NCBI Taxonomy" id="49495"/>
    <lineage>
        <taxon>Eukaryota</taxon>
        <taxon>Viridiplantae</taxon>
        <taxon>Streptophyta</taxon>
        <taxon>Embryophyta</taxon>
        <taxon>Tracheophyta</taxon>
        <taxon>Polypodiopsida</taxon>
        <taxon>Polypodiidae</taxon>
        <taxon>Polypodiales</taxon>
        <taxon>Pteridineae</taxon>
        <taxon>Pteridaceae</taxon>
        <taxon>Parkerioideae</taxon>
        <taxon>Ceratopteris</taxon>
    </lineage>
</organism>
<proteinExistence type="predicted"/>
<sequence length="246" mass="27656">MEMLIFLSSLLLLYVAAYTPLHPLLASARKFGETHKAPAPAYPHITVSGSSPDLSAYRPQRKHVPIALIPPVRLATHNHFNGSSSRNASSTIWEEKREHRKGVNLRSNEAYEANIAQSNLYAQSPRGLLNYPYWPYHPVGQKPRPTAWRNPGNSTWLGSPWHRRNNTDVWQQPGLPYRPSNSSNGAIWQRWPNRPPISSGWYRHGPRDSASPLTRPQAPAPCPNAGTPSVSHPIRKRLPHGFPIHP</sequence>
<dbReference type="AlphaFoldDB" id="A0A8T2TUW3"/>
<evidence type="ECO:0000313" key="3">
    <source>
        <dbReference type="EMBL" id="KAH7426208.1"/>
    </source>
</evidence>
<feature type="region of interest" description="Disordered" evidence="1">
    <location>
        <begin position="203"/>
        <end position="246"/>
    </location>
</feature>
<keyword evidence="4" id="KW-1185">Reference proteome</keyword>